<dbReference type="InterPro" id="IPR011990">
    <property type="entry name" value="TPR-like_helical_dom_sf"/>
</dbReference>
<accession>A0A934VGP5</accession>
<name>A0A934VGP5_9BACT</name>
<dbReference type="PROSITE" id="PS50005">
    <property type="entry name" value="TPR"/>
    <property type="match status" value="4"/>
</dbReference>
<dbReference type="AlphaFoldDB" id="A0A934VGP5"/>
<feature type="chain" id="PRO_5037505831" evidence="6">
    <location>
        <begin position="24"/>
        <end position="727"/>
    </location>
</feature>
<dbReference type="Gene3D" id="1.10.287.1490">
    <property type="match status" value="1"/>
</dbReference>
<dbReference type="Pfam" id="PF13431">
    <property type="entry name" value="TPR_17"/>
    <property type="match status" value="1"/>
</dbReference>
<keyword evidence="2 3" id="KW-0802">TPR repeat</keyword>
<dbReference type="SUPFAM" id="SSF48452">
    <property type="entry name" value="TPR-like"/>
    <property type="match status" value="1"/>
</dbReference>
<evidence type="ECO:0000256" key="3">
    <source>
        <dbReference type="PROSITE-ProRule" id="PRU00339"/>
    </source>
</evidence>
<feature type="coiled-coil region" evidence="4">
    <location>
        <begin position="193"/>
        <end position="444"/>
    </location>
</feature>
<dbReference type="SMART" id="SM00028">
    <property type="entry name" value="TPR"/>
    <property type="match status" value="6"/>
</dbReference>
<feature type="signal peptide" evidence="6">
    <location>
        <begin position="1"/>
        <end position="23"/>
    </location>
</feature>
<dbReference type="InterPro" id="IPR051685">
    <property type="entry name" value="Ycf3/AcsC/BcsC/TPR_MFPF"/>
</dbReference>
<evidence type="ECO:0000256" key="5">
    <source>
        <dbReference type="SAM" id="MobiDB-lite"/>
    </source>
</evidence>
<dbReference type="PROSITE" id="PS50293">
    <property type="entry name" value="TPR_REGION"/>
    <property type="match status" value="1"/>
</dbReference>
<feature type="repeat" description="TPR" evidence="3">
    <location>
        <begin position="648"/>
        <end position="681"/>
    </location>
</feature>
<keyword evidence="4" id="KW-0175">Coiled coil</keyword>
<evidence type="ECO:0000256" key="6">
    <source>
        <dbReference type="SAM" id="SignalP"/>
    </source>
</evidence>
<dbReference type="PANTHER" id="PTHR44943">
    <property type="entry name" value="CELLULOSE SYNTHASE OPERON PROTEIN C"/>
    <property type="match status" value="1"/>
</dbReference>
<dbReference type="PANTHER" id="PTHR44943:SF8">
    <property type="entry name" value="TPR REPEAT-CONTAINING PROTEIN MJ0263"/>
    <property type="match status" value="1"/>
</dbReference>
<protein>
    <submittedName>
        <fullName evidence="7">Tetratricopeptide repeat protein</fullName>
    </submittedName>
</protein>
<dbReference type="RefSeq" id="WP_200281317.1">
    <property type="nucleotide sequence ID" value="NZ_JAENII010000012.1"/>
</dbReference>
<dbReference type="Pfam" id="PF14559">
    <property type="entry name" value="TPR_19"/>
    <property type="match status" value="1"/>
</dbReference>
<feature type="repeat" description="TPR" evidence="3">
    <location>
        <begin position="682"/>
        <end position="715"/>
    </location>
</feature>
<gene>
    <name evidence="7" type="ORF">JIN81_14580</name>
</gene>
<evidence type="ECO:0000256" key="2">
    <source>
        <dbReference type="ARBA" id="ARBA00022803"/>
    </source>
</evidence>
<feature type="region of interest" description="Disordered" evidence="5">
    <location>
        <begin position="123"/>
        <end position="150"/>
    </location>
</feature>
<evidence type="ECO:0000313" key="7">
    <source>
        <dbReference type="EMBL" id="MBK1828257.1"/>
    </source>
</evidence>
<dbReference type="EMBL" id="JAENII010000012">
    <property type="protein sequence ID" value="MBK1828257.1"/>
    <property type="molecule type" value="Genomic_DNA"/>
</dbReference>
<reference evidence="7" key="1">
    <citation type="submission" date="2021-01" db="EMBL/GenBank/DDBJ databases">
        <title>Modified the classification status of verrucomicrobia.</title>
        <authorList>
            <person name="Feng X."/>
        </authorList>
    </citation>
    <scope>NUCLEOTIDE SEQUENCE</scope>
    <source>
        <strain evidence="7">KCTC 22201</strain>
    </source>
</reference>
<feature type="repeat" description="TPR" evidence="3">
    <location>
        <begin position="580"/>
        <end position="613"/>
    </location>
</feature>
<keyword evidence="1" id="KW-0677">Repeat</keyword>
<evidence type="ECO:0000256" key="4">
    <source>
        <dbReference type="SAM" id="Coils"/>
    </source>
</evidence>
<sequence>MRLPLFAACLWAVGGVVSAPAQLAPRPAAQPAPNFDPSDVYFQGWLLSKDADKLAEKGKATEALEKYRRAQQLFDTIARSFPEWKKEMVEGRRTKTVNAIASVAPEALKEKEADARVVAELEGGARTGAGPDGNQPNRLDTGIPAAPIPSTRPIETLESRRIADLEKQVTALQDQIKRGTGGNADPTTTERQRDLAISELQKTRAELDRLRRSSAQVPMQRELDALSRRINSIEGEKAAMARALDASRGETKQAKAQIDALQVERGRLLQQVKQLEQQVADAKGNLEIERKAANEVVAGQLNQIKELQSSLTKKDKELARANKHIRSLESALQEVRDSLDEVEEERDELLRERDQMAALLKLNEAGQLQEVIDQNMALDRELRETKDRYEALQEDSDASKDDLLEALRDLAISKLRIQEYRRENTEQQERLDQLQARLEREAMMLDSSDVDPAEAAVLRGIINKQLQIQKKRSQARELLMEALGEKASQDEDIRTAMNIFQGAELNLSPEELSVIDGQEVDGVIVSPFARPRSEVERSEAGLRSELKPYIKAGVRSFREGRPQASREIFEMVIERNPGDTMTMCMLGLVEYKLENPVAAADMFQQVTELDPRNPYAHRMLGHTLTKIGEFEPAIKSLERAVEYAPTNAEGHLLLANALFRYGNLEAAEESFRTSLSCDPTSAEAHYNLAVLYNRQGKRKNALEHYAKALELGAAPNLDLEKSLGKLD</sequence>
<dbReference type="InterPro" id="IPR019734">
    <property type="entry name" value="TPR_rpt"/>
</dbReference>
<comment type="caution">
    <text evidence="7">The sequence shown here is derived from an EMBL/GenBank/DDBJ whole genome shotgun (WGS) entry which is preliminary data.</text>
</comment>
<organism evidence="7 8">
    <name type="scientific">Haloferula rosea</name>
    <dbReference type="NCBI Taxonomy" id="490093"/>
    <lineage>
        <taxon>Bacteria</taxon>
        <taxon>Pseudomonadati</taxon>
        <taxon>Verrucomicrobiota</taxon>
        <taxon>Verrucomicrobiia</taxon>
        <taxon>Verrucomicrobiales</taxon>
        <taxon>Verrucomicrobiaceae</taxon>
        <taxon>Haloferula</taxon>
    </lineage>
</organism>
<proteinExistence type="predicted"/>
<evidence type="ECO:0000313" key="8">
    <source>
        <dbReference type="Proteomes" id="UP000658278"/>
    </source>
</evidence>
<dbReference type="Proteomes" id="UP000658278">
    <property type="component" value="Unassembled WGS sequence"/>
</dbReference>
<keyword evidence="8" id="KW-1185">Reference proteome</keyword>
<dbReference type="Gene3D" id="1.25.40.10">
    <property type="entry name" value="Tetratricopeptide repeat domain"/>
    <property type="match status" value="1"/>
</dbReference>
<evidence type="ECO:0000256" key="1">
    <source>
        <dbReference type="ARBA" id="ARBA00022737"/>
    </source>
</evidence>
<feature type="repeat" description="TPR" evidence="3">
    <location>
        <begin position="614"/>
        <end position="647"/>
    </location>
</feature>
<keyword evidence="6" id="KW-0732">Signal</keyword>